<keyword evidence="2" id="KW-1185">Reference proteome</keyword>
<dbReference type="Proteomes" id="UP000828941">
    <property type="component" value="Chromosome 5"/>
</dbReference>
<proteinExistence type="predicted"/>
<comment type="caution">
    <text evidence="1">The sequence shown here is derived from an EMBL/GenBank/DDBJ whole genome shotgun (WGS) entry which is preliminary data.</text>
</comment>
<protein>
    <submittedName>
        <fullName evidence="1">Uncharacterized protein</fullName>
    </submittedName>
</protein>
<sequence length="434" mass="49429">MAHVRDQESLKIIERCQVSPPPNSIPTTSIPISFLDIPWLYISPIQRIFFYEFPFPTQTFLQTLIPKLKHSLSITLQHFFPFASNLVYPPKPHFPYFLYQDGDSIPFTIAESTTNFDTSYLTPPNMSQICTHLFPRCLHLVPRRMEHVIYLSWRFSKNGDSTSHEASVPLPFHNSDIIQDPKGLRKLKMMENMWNSPTPSKEIAIVFTDMVRATFVLSPDQIERLKKWVIAKCSNSDHFKTLHISTFVVTSSLIWVCFVRSEEIIGYNVPNDDELYHLIFLADCRNHHEVSIPSTYFGNCLGYRTVTMKRSELVGNNAIVEAVRAIKCQVRDVLSDPFKGLDTMTPEHKGRVVSGHGVVIAGSPKLGVYETNFGWGKPKKSEVVHIDSSKSIAFSDCRDNEGGVEVGLTLGRIQMNNFTAIMKKYLSDITNLNH</sequence>
<reference evidence="1 2" key="1">
    <citation type="journal article" date="2022" name="DNA Res.">
        <title>Chromosomal-level genome assembly of the orchid tree Bauhinia variegata (Leguminosae; Cercidoideae) supports the allotetraploid origin hypothesis of Bauhinia.</title>
        <authorList>
            <person name="Zhong Y."/>
            <person name="Chen Y."/>
            <person name="Zheng D."/>
            <person name="Pang J."/>
            <person name="Liu Y."/>
            <person name="Luo S."/>
            <person name="Meng S."/>
            <person name="Qian L."/>
            <person name="Wei D."/>
            <person name="Dai S."/>
            <person name="Zhou R."/>
        </authorList>
    </citation>
    <scope>NUCLEOTIDE SEQUENCE [LARGE SCALE GENOMIC DNA]</scope>
    <source>
        <strain evidence="1">BV-YZ2020</strain>
    </source>
</reference>
<dbReference type="EMBL" id="CM039430">
    <property type="protein sequence ID" value="KAI4346094.1"/>
    <property type="molecule type" value="Genomic_DNA"/>
</dbReference>
<accession>A0ACB9PB96</accession>
<gene>
    <name evidence="1" type="ORF">L6164_013176</name>
</gene>
<evidence type="ECO:0000313" key="2">
    <source>
        <dbReference type="Proteomes" id="UP000828941"/>
    </source>
</evidence>
<evidence type="ECO:0000313" key="1">
    <source>
        <dbReference type="EMBL" id="KAI4346094.1"/>
    </source>
</evidence>
<organism evidence="1 2">
    <name type="scientific">Bauhinia variegata</name>
    <name type="common">Purple orchid tree</name>
    <name type="synonym">Phanera variegata</name>
    <dbReference type="NCBI Taxonomy" id="167791"/>
    <lineage>
        <taxon>Eukaryota</taxon>
        <taxon>Viridiplantae</taxon>
        <taxon>Streptophyta</taxon>
        <taxon>Embryophyta</taxon>
        <taxon>Tracheophyta</taxon>
        <taxon>Spermatophyta</taxon>
        <taxon>Magnoliopsida</taxon>
        <taxon>eudicotyledons</taxon>
        <taxon>Gunneridae</taxon>
        <taxon>Pentapetalae</taxon>
        <taxon>rosids</taxon>
        <taxon>fabids</taxon>
        <taxon>Fabales</taxon>
        <taxon>Fabaceae</taxon>
        <taxon>Cercidoideae</taxon>
        <taxon>Cercideae</taxon>
        <taxon>Bauhiniinae</taxon>
        <taxon>Bauhinia</taxon>
    </lineage>
</organism>
<name>A0ACB9PB96_BAUVA</name>